<dbReference type="EMBL" id="JAUIZM010000002">
    <property type="protein sequence ID" value="KAK1395582.1"/>
    <property type="molecule type" value="Genomic_DNA"/>
</dbReference>
<evidence type="ECO:0000256" key="3">
    <source>
        <dbReference type="ARBA" id="ARBA00022473"/>
    </source>
</evidence>
<name>A0AAD8N4B9_9APIA</name>
<dbReference type="PANTHER" id="PTHR31301:SF83">
    <property type="entry name" value="PROTEIN ASYMMETRIC LEAVES 2"/>
    <property type="match status" value="1"/>
</dbReference>
<keyword evidence="8" id="KW-1185">Reference proteome</keyword>
<keyword evidence="4" id="KW-0539">Nucleus</keyword>
<comment type="subcellular location">
    <subcellularLocation>
        <location evidence="1">Nucleus</location>
    </subcellularLocation>
</comment>
<organism evidence="7 8">
    <name type="scientific">Heracleum sosnowskyi</name>
    <dbReference type="NCBI Taxonomy" id="360622"/>
    <lineage>
        <taxon>Eukaryota</taxon>
        <taxon>Viridiplantae</taxon>
        <taxon>Streptophyta</taxon>
        <taxon>Embryophyta</taxon>
        <taxon>Tracheophyta</taxon>
        <taxon>Spermatophyta</taxon>
        <taxon>Magnoliopsida</taxon>
        <taxon>eudicotyledons</taxon>
        <taxon>Gunneridae</taxon>
        <taxon>Pentapetalae</taxon>
        <taxon>asterids</taxon>
        <taxon>campanulids</taxon>
        <taxon>Apiales</taxon>
        <taxon>Apiaceae</taxon>
        <taxon>Apioideae</taxon>
        <taxon>apioid superclade</taxon>
        <taxon>Tordylieae</taxon>
        <taxon>Tordyliinae</taxon>
        <taxon>Heracleum</taxon>
    </lineage>
</organism>
<feature type="domain" description="LOB" evidence="6">
    <location>
        <begin position="2"/>
        <end position="104"/>
    </location>
</feature>
<dbReference type="PROSITE" id="PS50891">
    <property type="entry name" value="LOB"/>
    <property type="match status" value="1"/>
</dbReference>
<gene>
    <name evidence="7" type="ORF">POM88_005445</name>
</gene>
<evidence type="ECO:0000313" key="7">
    <source>
        <dbReference type="EMBL" id="KAK1395582.1"/>
    </source>
</evidence>
<proteinExistence type="inferred from homology"/>
<feature type="region of interest" description="Disordered" evidence="5">
    <location>
        <begin position="150"/>
        <end position="213"/>
    </location>
</feature>
<protein>
    <recommendedName>
        <fullName evidence="6">LOB domain-containing protein</fullName>
    </recommendedName>
</protein>
<evidence type="ECO:0000256" key="1">
    <source>
        <dbReference type="ARBA" id="ARBA00004123"/>
    </source>
</evidence>
<evidence type="ECO:0000259" key="6">
    <source>
        <dbReference type="PROSITE" id="PS50891"/>
    </source>
</evidence>
<dbReference type="PANTHER" id="PTHR31301">
    <property type="entry name" value="LOB DOMAIN-CONTAINING PROTEIN 4-RELATED"/>
    <property type="match status" value="1"/>
</dbReference>
<dbReference type="InterPro" id="IPR004883">
    <property type="entry name" value="LOB"/>
</dbReference>
<sequence>MDSCAACYLMHKECNAECEMRQCFPKEAIDSFALLTENFGDPENVVKMMKNITLDRRPAFISSLEFEAYSKRVDPTNGSLGRNFYKGQKFSLPDHGIRQLVIGARVSVDMRSNLIADIDREVGRLTAENMTLQSEVQKLMEEDKSFEEELQMLRSSRSEQQPGGTSKKKKLQVQGMDGNEDGGTSKKTKLQVQGMNGNEETAKGILDGNEDAA</sequence>
<reference evidence="7" key="2">
    <citation type="submission" date="2023-05" db="EMBL/GenBank/DDBJ databases">
        <authorList>
            <person name="Schelkunov M.I."/>
        </authorList>
    </citation>
    <scope>NUCLEOTIDE SEQUENCE</scope>
    <source>
        <strain evidence="7">Hsosn_3</strain>
        <tissue evidence="7">Leaf</tissue>
    </source>
</reference>
<dbReference type="AlphaFoldDB" id="A0AAD8N4B9"/>
<evidence type="ECO:0000256" key="4">
    <source>
        <dbReference type="ARBA" id="ARBA00023242"/>
    </source>
</evidence>
<dbReference type="GO" id="GO:0005634">
    <property type="term" value="C:nucleus"/>
    <property type="evidence" value="ECO:0007669"/>
    <property type="project" value="UniProtKB-SubCell"/>
</dbReference>
<comment type="caution">
    <text evidence="7">The sequence shown here is derived from an EMBL/GenBank/DDBJ whole genome shotgun (WGS) entry which is preliminary data.</text>
</comment>
<evidence type="ECO:0000256" key="2">
    <source>
        <dbReference type="ARBA" id="ARBA00005474"/>
    </source>
</evidence>
<evidence type="ECO:0000256" key="5">
    <source>
        <dbReference type="SAM" id="MobiDB-lite"/>
    </source>
</evidence>
<dbReference type="Pfam" id="PF03195">
    <property type="entry name" value="LOB"/>
    <property type="match status" value="1"/>
</dbReference>
<feature type="compositionally biased region" description="Polar residues" evidence="5">
    <location>
        <begin position="153"/>
        <end position="164"/>
    </location>
</feature>
<keyword evidence="3" id="KW-0217">Developmental protein</keyword>
<accession>A0AAD8N4B9</accession>
<reference evidence="7" key="1">
    <citation type="submission" date="2023-02" db="EMBL/GenBank/DDBJ databases">
        <title>Genome of toxic invasive species Heracleum sosnowskyi carries increased number of genes despite the absence of recent whole-genome duplications.</title>
        <authorList>
            <person name="Schelkunov M."/>
            <person name="Shtratnikova V."/>
            <person name="Makarenko M."/>
            <person name="Klepikova A."/>
            <person name="Omelchenko D."/>
            <person name="Novikova G."/>
            <person name="Obukhova E."/>
            <person name="Bogdanov V."/>
            <person name="Penin A."/>
            <person name="Logacheva M."/>
        </authorList>
    </citation>
    <scope>NUCLEOTIDE SEQUENCE</scope>
    <source>
        <strain evidence="7">Hsosn_3</strain>
        <tissue evidence="7">Leaf</tissue>
    </source>
</reference>
<dbReference type="Proteomes" id="UP001237642">
    <property type="component" value="Unassembled WGS sequence"/>
</dbReference>
<comment type="similarity">
    <text evidence="2">Belongs to the LOB domain-containing protein family.</text>
</comment>
<evidence type="ECO:0000313" key="8">
    <source>
        <dbReference type="Proteomes" id="UP001237642"/>
    </source>
</evidence>
<feature type="compositionally biased region" description="Polar residues" evidence="5">
    <location>
        <begin position="190"/>
        <end position="199"/>
    </location>
</feature>